<comment type="similarity">
    <text evidence="1">Belongs to the heat shock protein 70 family.</text>
</comment>
<evidence type="ECO:0000313" key="5">
    <source>
        <dbReference type="Proteomes" id="UP001217089"/>
    </source>
</evidence>
<dbReference type="Pfam" id="PF00012">
    <property type="entry name" value="HSP70"/>
    <property type="match status" value="1"/>
</dbReference>
<dbReference type="InterPro" id="IPR043129">
    <property type="entry name" value="ATPase_NBD"/>
</dbReference>
<accession>A0ABQ9E2I0</accession>
<dbReference type="EMBL" id="JARBDR010000923">
    <property type="protein sequence ID" value="KAJ8297926.1"/>
    <property type="molecule type" value="Genomic_DNA"/>
</dbReference>
<evidence type="ECO:0000256" key="3">
    <source>
        <dbReference type="ARBA" id="ARBA00022840"/>
    </source>
</evidence>
<evidence type="ECO:0000256" key="2">
    <source>
        <dbReference type="ARBA" id="ARBA00022741"/>
    </source>
</evidence>
<proteinExistence type="inferred from homology"/>
<dbReference type="PANTHER" id="PTHR14187:SF5">
    <property type="entry name" value="HEAT SHOCK 70 KDA PROTEIN 12A"/>
    <property type="match status" value="1"/>
</dbReference>
<dbReference type="CDD" id="cd10229">
    <property type="entry name" value="ASKHA_NBD_HSP70_HSPA12"/>
    <property type="match status" value="1"/>
</dbReference>
<name>A0ABQ9E2I0_TEGGR</name>
<keyword evidence="2" id="KW-0547">Nucleotide-binding</keyword>
<evidence type="ECO:0000313" key="4">
    <source>
        <dbReference type="EMBL" id="KAJ8297926.1"/>
    </source>
</evidence>
<gene>
    <name evidence="4" type="ORF">KUTeg_024457</name>
</gene>
<sequence>MCIIAFSKMACYQGYHSDKVLVAAIDFGTTYSGYAFSFRHDYERDPSKISTNTTWIAGHKNLFSLKTPTCVLLNPDKSFHSFGYEAEEKYSELAIDEEHEEWYYFRRFKMQLYQNMELNRGMVLFDESGTKSMPAKVVFAHGIRYLKEHLMKQLDVRGLRAALDGEEYIQWVLTVPAIWDDKAKQFMREAAKEAGISDNQLSIALEPEAAALYCKILPIEKLSAGYENNLSVFQPGTKYIVLDLGGGTVDITVQEVLGNGCLKELHKASGGGWGGTRVDNAFLQLIIKLVGNPVIQKFKNDQKADDLELAREFETKKRTINEGHSGKITFKIPITLSELFLDEYGEELKSAIKQTHYAGKITWTGDKVRIDADIIKELFCIATDNIVESVNAILAKEVCCGVETILMVGGFSECKLVQECVKKHFSRMRIIIPDEAGLAVVKGAVLFGHNPQTIVSRITKFTYGVKTTQNFKRNDPEDKKIIVNGVEKCSDVFSVHVEIDTPVLVGEPLAPQYYNPLYRDQTEVTVPIYVSTDQNPKYTTDRTCTYLGKLVVPLGPPQGNEKREIEVKMTFGGTELTVQARETRSKKTLSASFDFLDP</sequence>
<dbReference type="Gene3D" id="3.30.420.40">
    <property type="match status" value="2"/>
</dbReference>
<keyword evidence="3" id="KW-0067">ATP-binding</keyword>
<reference evidence="4 5" key="1">
    <citation type="submission" date="2022-12" db="EMBL/GenBank/DDBJ databases">
        <title>Chromosome-level genome of Tegillarca granosa.</title>
        <authorList>
            <person name="Kim J."/>
        </authorList>
    </citation>
    <scope>NUCLEOTIDE SEQUENCE [LARGE SCALE GENOMIC DNA]</scope>
    <source>
        <strain evidence="4">Teg-2019</strain>
        <tissue evidence="4">Adductor muscle</tissue>
    </source>
</reference>
<evidence type="ECO:0000256" key="1">
    <source>
        <dbReference type="ARBA" id="ARBA00007381"/>
    </source>
</evidence>
<dbReference type="SUPFAM" id="SSF53067">
    <property type="entry name" value="Actin-like ATPase domain"/>
    <property type="match status" value="2"/>
</dbReference>
<dbReference type="Proteomes" id="UP001217089">
    <property type="component" value="Unassembled WGS sequence"/>
</dbReference>
<dbReference type="PANTHER" id="PTHR14187">
    <property type="entry name" value="ALPHA KINASE/ELONGATION FACTOR 2 KINASE"/>
    <property type="match status" value="1"/>
</dbReference>
<protein>
    <recommendedName>
        <fullName evidence="6">Heat shock 70 kDa protein 12A</fullName>
    </recommendedName>
</protein>
<evidence type="ECO:0008006" key="6">
    <source>
        <dbReference type="Google" id="ProtNLM"/>
    </source>
</evidence>
<dbReference type="InterPro" id="IPR013126">
    <property type="entry name" value="Hsp_70_fam"/>
</dbReference>
<organism evidence="4 5">
    <name type="scientific">Tegillarca granosa</name>
    <name type="common">Malaysian cockle</name>
    <name type="synonym">Anadara granosa</name>
    <dbReference type="NCBI Taxonomy" id="220873"/>
    <lineage>
        <taxon>Eukaryota</taxon>
        <taxon>Metazoa</taxon>
        <taxon>Spiralia</taxon>
        <taxon>Lophotrochozoa</taxon>
        <taxon>Mollusca</taxon>
        <taxon>Bivalvia</taxon>
        <taxon>Autobranchia</taxon>
        <taxon>Pteriomorphia</taxon>
        <taxon>Arcoida</taxon>
        <taxon>Arcoidea</taxon>
        <taxon>Arcidae</taxon>
        <taxon>Tegillarca</taxon>
    </lineage>
</organism>
<comment type="caution">
    <text evidence="4">The sequence shown here is derived from an EMBL/GenBank/DDBJ whole genome shotgun (WGS) entry which is preliminary data.</text>
</comment>
<keyword evidence="5" id="KW-1185">Reference proteome</keyword>